<dbReference type="GO" id="GO:0046872">
    <property type="term" value="F:metal ion binding"/>
    <property type="evidence" value="ECO:0007669"/>
    <property type="project" value="UniProtKB-KW"/>
</dbReference>
<dbReference type="PROSITE" id="PS00478">
    <property type="entry name" value="LIM_DOMAIN_1"/>
    <property type="match status" value="1"/>
</dbReference>
<dbReference type="PROSITE" id="PS50023">
    <property type="entry name" value="LIM_DOMAIN_2"/>
    <property type="match status" value="1"/>
</dbReference>
<dbReference type="InterPro" id="IPR011993">
    <property type="entry name" value="PH-like_dom_sf"/>
</dbReference>
<feature type="compositionally biased region" description="Polar residues" evidence="4">
    <location>
        <begin position="563"/>
        <end position="581"/>
    </location>
</feature>
<feature type="region of interest" description="Disordered" evidence="4">
    <location>
        <begin position="546"/>
        <end position="602"/>
    </location>
</feature>
<feature type="compositionally biased region" description="Polar residues" evidence="4">
    <location>
        <begin position="662"/>
        <end position="679"/>
    </location>
</feature>
<dbReference type="PROSITE" id="PS50003">
    <property type="entry name" value="PH_DOMAIN"/>
    <property type="match status" value="1"/>
</dbReference>
<protein>
    <recommendedName>
        <fullName evidence="9">LIM zinc-binding domain-containing protein</fullName>
    </recommendedName>
</protein>
<dbReference type="InterPro" id="IPR001781">
    <property type="entry name" value="Znf_LIM"/>
</dbReference>
<keyword evidence="2 3" id="KW-0862">Zinc</keyword>
<dbReference type="Pfam" id="PF00169">
    <property type="entry name" value="PH"/>
    <property type="match status" value="1"/>
</dbReference>
<sequence length="862" mass="97453">MTPTLTATIYIRRGGEVRPYAIDESVTIGQLLSEYGKGCQMIHAQRDVFKRVVRTVPVDRKDPAIKYCRPPREEEEVIEDSYSTKDDESSENSLDETTGAMFNECDLWVVDKESRIRVFFNPYTRMVLGLPVWFLDLYCAPSDHILELELLLRACLTLGPQENRFALYGNYRSHCSMLVGSANALALVREEDAENSKFFQYMMLPEHETQAHLGITRQSALLLHETGLTLGSKRFWFALQGTSLFYFKSPTDRGWKKAITNIDECQIIYRGGNNQKTSYSFDIVETDGTAHRCKSHSKRRVEKWVKCLQRCHTSREINEPITMEMIDAMTAAQETPPLFEARKKIRDRPEKEETNVLEETQNAEADHERWINDVERMLKQVELGSEALLSRKKPRRKEVSVWIESIRTFLLSILQMESGAFACKVVPEVQTLVTDIINFASIVEGRSEFVPSNTLNSDCIDGIMDSINGLFALFRNEAMEAAVIPEETRDHDGRSAMIKIRRALRKPIMKAKIGKINTAPPKAKKAEGKGFLDWINRVTNKKTKIPETEAKELSITERDPNEVSGSKPTSARSSRVPSQPDSRVASAPQTPKPEPQADTKKSFWSRINLAKHFRSDSNLSETAMTESEVDLESMANKFKKNQRTSEPKTLEVEESPVVWSRPTLTQPPHASNSRMNSISKAPPSTLRTVVDETKATDRSEFGSIIDQYDPNPSEFGSPWISTTHKAQDSLGSHRRSSSLRVPPHATVPRDNQRRRSVVEVDQKFAKMAPGKAVDTDLTPFVEMECNICHLKVVHPSELKKTPFAAFHSSCLQCNSCGEPLTTLNFRLEAGKSYCRNECSMAAPGQATPLRSCLKKPSRFTQA</sequence>
<keyword evidence="8" id="KW-1185">Reference proteome</keyword>
<feature type="region of interest" description="Disordered" evidence="4">
    <location>
        <begin position="703"/>
        <end position="755"/>
    </location>
</feature>
<reference evidence="7 8" key="1">
    <citation type="submission" date="2016-10" db="EMBL/GenBank/DDBJ databases">
        <title>The genome of Paramicrosporidium saccamoebae is the missing link in understanding Cryptomycota and Microsporidia evolution.</title>
        <authorList>
            <person name="Quandt C.A."/>
            <person name="Beaudet D."/>
            <person name="Corsaro D."/>
            <person name="Michel R."/>
            <person name="Corradi N."/>
            <person name="James T."/>
        </authorList>
    </citation>
    <scope>NUCLEOTIDE SEQUENCE [LARGE SCALE GENOMIC DNA]</scope>
    <source>
        <strain evidence="7 8">KSL3</strain>
    </source>
</reference>
<feature type="region of interest" description="Disordered" evidence="4">
    <location>
        <begin position="639"/>
        <end position="681"/>
    </location>
</feature>
<organism evidence="7 8">
    <name type="scientific">Paramicrosporidium saccamoebae</name>
    <dbReference type="NCBI Taxonomy" id="1246581"/>
    <lineage>
        <taxon>Eukaryota</taxon>
        <taxon>Fungi</taxon>
        <taxon>Fungi incertae sedis</taxon>
        <taxon>Cryptomycota</taxon>
        <taxon>Cryptomycota incertae sedis</taxon>
        <taxon>Paramicrosporidium</taxon>
    </lineage>
</organism>
<evidence type="ECO:0008006" key="9">
    <source>
        <dbReference type="Google" id="ProtNLM"/>
    </source>
</evidence>
<dbReference type="InterPro" id="IPR001849">
    <property type="entry name" value="PH_domain"/>
</dbReference>
<keyword evidence="3" id="KW-0440">LIM domain</keyword>
<keyword evidence="1 3" id="KW-0479">Metal-binding</keyword>
<evidence type="ECO:0000259" key="6">
    <source>
        <dbReference type="PROSITE" id="PS50023"/>
    </source>
</evidence>
<dbReference type="Gene3D" id="2.10.110.10">
    <property type="entry name" value="Cysteine Rich Protein"/>
    <property type="match status" value="1"/>
</dbReference>
<dbReference type="AlphaFoldDB" id="A0A2H9TIH2"/>
<name>A0A2H9TIH2_9FUNG</name>
<dbReference type="EMBL" id="MTSL01000169">
    <property type="protein sequence ID" value="PJF17548.1"/>
    <property type="molecule type" value="Genomic_DNA"/>
</dbReference>
<feature type="compositionally biased region" description="Basic and acidic residues" evidence="4">
    <location>
        <begin position="546"/>
        <end position="561"/>
    </location>
</feature>
<feature type="domain" description="PH" evidence="5">
    <location>
        <begin position="214"/>
        <end position="313"/>
    </location>
</feature>
<evidence type="ECO:0000256" key="2">
    <source>
        <dbReference type="ARBA" id="ARBA00022833"/>
    </source>
</evidence>
<dbReference type="SUPFAM" id="SSF50729">
    <property type="entry name" value="PH domain-like"/>
    <property type="match status" value="1"/>
</dbReference>
<evidence type="ECO:0000256" key="3">
    <source>
        <dbReference type="PROSITE-ProRule" id="PRU00125"/>
    </source>
</evidence>
<evidence type="ECO:0000256" key="1">
    <source>
        <dbReference type="ARBA" id="ARBA00022723"/>
    </source>
</evidence>
<dbReference type="Proteomes" id="UP000240830">
    <property type="component" value="Unassembled WGS sequence"/>
</dbReference>
<evidence type="ECO:0000313" key="8">
    <source>
        <dbReference type="Proteomes" id="UP000240830"/>
    </source>
</evidence>
<evidence type="ECO:0000256" key="4">
    <source>
        <dbReference type="SAM" id="MobiDB-lite"/>
    </source>
</evidence>
<accession>A0A2H9TIH2</accession>
<dbReference type="Pfam" id="PF00412">
    <property type="entry name" value="LIM"/>
    <property type="match status" value="1"/>
</dbReference>
<dbReference type="STRING" id="1246581.A0A2H9TIH2"/>
<dbReference type="CDD" id="cd08368">
    <property type="entry name" value="LIM"/>
    <property type="match status" value="1"/>
</dbReference>
<gene>
    <name evidence="7" type="ORF">PSACC_02647</name>
</gene>
<evidence type="ECO:0000313" key="7">
    <source>
        <dbReference type="EMBL" id="PJF17548.1"/>
    </source>
</evidence>
<comment type="caution">
    <text evidence="7">The sequence shown here is derived from an EMBL/GenBank/DDBJ whole genome shotgun (WGS) entry which is preliminary data.</text>
</comment>
<feature type="domain" description="LIM zinc-binding" evidence="6">
    <location>
        <begin position="783"/>
        <end position="845"/>
    </location>
</feature>
<proteinExistence type="predicted"/>
<feature type="region of interest" description="Disordered" evidence="4">
    <location>
        <begin position="72"/>
        <end position="95"/>
    </location>
</feature>
<evidence type="ECO:0000259" key="5">
    <source>
        <dbReference type="PROSITE" id="PS50003"/>
    </source>
</evidence>
<dbReference type="SMART" id="SM00233">
    <property type="entry name" value="PH"/>
    <property type="match status" value="1"/>
</dbReference>
<dbReference type="Gene3D" id="2.30.29.30">
    <property type="entry name" value="Pleckstrin-homology domain (PH domain)/Phosphotyrosine-binding domain (PTB)"/>
    <property type="match status" value="1"/>
</dbReference>
<dbReference type="SMART" id="SM00132">
    <property type="entry name" value="LIM"/>
    <property type="match status" value="1"/>
</dbReference>